<evidence type="ECO:0000259" key="6">
    <source>
        <dbReference type="Pfam" id="PF00149"/>
    </source>
</evidence>
<proteinExistence type="predicted"/>
<evidence type="ECO:0000256" key="4">
    <source>
        <dbReference type="ARBA" id="ARBA00023136"/>
    </source>
</evidence>
<keyword evidence="4" id="KW-0472">Membrane</keyword>
<gene>
    <name evidence="7" type="ORF">LCGC14_0002870</name>
</gene>
<organism evidence="7">
    <name type="scientific">marine sediment metagenome</name>
    <dbReference type="NCBI Taxonomy" id="412755"/>
    <lineage>
        <taxon>unclassified sequences</taxon>
        <taxon>metagenomes</taxon>
        <taxon>ecological metagenomes</taxon>
    </lineage>
</organism>
<keyword evidence="1" id="KW-1003">Cell membrane</keyword>
<dbReference type="GO" id="GO:0046872">
    <property type="term" value="F:metal ion binding"/>
    <property type="evidence" value="ECO:0007669"/>
    <property type="project" value="UniProtKB-KW"/>
</dbReference>
<dbReference type="GO" id="GO:0016020">
    <property type="term" value="C:membrane"/>
    <property type="evidence" value="ECO:0007669"/>
    <property type="project" value="GOC"/>
</dbReference>
<dbReference type="Pfam" id="PF00149">
    <property type="entry name" value="Metallophos"/>
    <property type="match status" value="1"/>
</dbReference>
<comment type="caution">
    <text evidence="7">The sequence shown here is derived from an EMBL/GenBank/DDBJ whole genome shotgun (WGS) entry which is preliminary data.</text>
</comment>
<keyword evidence="2" id="KW-0997">Cell inner membrane</keyword>
<accession>A0A0F9YJ41</accession>
<evidence type="ECO:0000256" key="1">
    <source>
        <dbReference type="ARBA" id="ARBA00022475"/>
    </source>
</evidence>
<keyword evidence="5" id="KW-0464">Manganese</keyword>
<protein>
    <recommendedName>
        <fullName evidence="6">Calcineurin-like phosphoesterase domain-containing protein</fullName>
    </recommendedName>
</protein>
<name>A0A0F9YJ41_9ZZZZ</name>
<reference evidence="7" key="1">
    <citation type="journal article" date="2015" name="Nature">
        <title>Complex archaea that bridge the gap between prokaryotes and eukaryotes.</title>
        <authorList>
            <person name="Spang A."/>
            <person name="Saw J.H."/>
            <person name="Jorgensen S.L."/>
            <person name="Zaremba-Niedzwiedzka K."/>
            <person name="Martijn J."/>
            <person name="Lind A.E."/>
            <person name="van Eijk R."/>
            <person name="Schleper C."/>
            <person name="Guy L."/>
            <person name="Ettema T.J."/>
        </authorList>
    </citation>
    <scope>NUCLEOTIDE SEQUENCE</scope>
</reference>
<evidence type="ECO:0000256" key="2">
    <source>
        <dbReference type="ARBA" id="ARBA00022519"/>
    </source>
</evidence>
<evidence type="ECO:0000256" key="3">
    <source>
        <dbReference type="ARBA" id="ARBA00022723"/>
    </source>
</evidence>
<dbReference type="AlphaFoldDB" id="A0A0F9YJ41"/>
<dbReference type="PANTHER" id="PTHR34990:SF2">
    <property type="entry name" value="BLL8164 PROTEIN"/>
    <property type="match status" value="1"/>
</dbReference>
<dbReference type="SUPFAM" id="SSF56300">
    <property type="entry name" value="Metallo-dependent phosphatases"/>
    <property type="match status" value="1"/>
</dbReference>
<dbReference type="InterPro" id="IPR029052">
    <property type="entry name" value="Metallo-depent_PP-like"/>
</dbReference>
<dbReference type="PANTHER" id="PTHR34990">
    <property type="entry name" value="UDP-2,3-DIACYLGLUCOSAMINE HYDROLASE-RELATED"/>
    <property type="match status" value="1"/>
</dbReference>
<dbReference type="EMBL" id="LAZR01000001">
    <property type="protein sequence ID" value="KKO12277.1"/>
    <property type="molecule type" value="Genomic_DNA"/>
</dbReference>
<dbReference type="CDD" id="cd07398">
    <property type="entry name" value="MPP_YbbF-LpxH"/>
    <property type="match status" value="1"/>
</dbReference>
<dbReference type="InterPro" id="IPR043461">
    <property type="entry name" value="LpxH-like"/>
</dbReference>
<dbReference type="GO" id="GO:0008758">
    <property type="term" value="F:UDP-2,3-diacylglucosamine hydrolase activity"/>
    <property type="evidence" value="ECO:0007669"/>
    <property type="project" value="TreeGrafter"/>
</dbReference>
<feature type="domain" description="Calcineurin-like phosphoesterase" evidence="6">
    <location>
        <begin position="16"/>
        <end position="215"/>
    </location>
</feature>
<sequence length="272" mass="30693">MNGVTKLQAKPAKKYRAIFISDLHLGFRGCQADKLLDFLRSTESEFLYLAGDIFDGWEMKKRPYWPPQHQEVVKLILHKAANGTRVIYTPGNHDECARDFCGHSFDNILVRDTAIHTTADDKKLLVLHGDQFDTVIQVSPILAHIGSTMYGKLLLLNRLVNATRKLMGKPYWSLAAHLKNKVKNVVSYIGRFEEAVINSTRSQQLDGVVCGHIHHAEITRFGDTLYCNTGDWVESCTALIEKPDGELEILRWVDEPQGHSTQSDPRTLPKAA</sequence>
<keyword evidence="3" id="KW-0479">Metal-binding</keyword>
<dbReference type="GO" id="GO:0009245">
    <property type="term" value="P:lipid A biosynthetic process"/>
    <property type="evidence" value="ECO:0007669"/>
    <property type="project" value="TreeGrafter"/>
</dbReference>
<evidence type="ECO:0000313" key="7">
    <source>
        <dbReference type="EMBL" id="KKO12277.1"/>
    </source>
</evidence>
<evidence type="ECO:0000256" key="5">
    <source>
        <dbReference type="ARBA" id="ARBA00023211"/>
    </source>
</evidence>
<dbReference type="Gene3D" id="3.60.21.10">
    <property type="match status" value="1"/>
</dbReference>
<dbReference type="InterPro" id="IPR004843">
    <property type="entry name" value="Calcineurin-like_PHP"/>
</dbReference>